<keyword evidence="5" id="KW-0143">Chaperone</keyword>
<reference evidence="7 8" key="1">
    <citation type="submission" date="2021-09" db="EMBL/GenBank/DDBJ databases">
        <title>Aeromonas schubertii isolated from Asian sea bass.</title>
        <authorList>
            <person name="Pinpimai K."/>
        </authorList>
    </citation>
    <scope>NUCLEOTIDE SEQUENCE [LARGE SCALE GENOMIC DNA]</scope>
    <source>
        <strain evidence="7 8">CHULA2021a</strain>
    </source>
</reference>
<dbReference type="InterPro" id="IPR003713">
    <property type="entry name" value="FliS"/>
</dbReference>
<dbReference type="Pfam" id="PF02561">
    <property type="entry name" value="FliS"/>
    <property type="match status" value="1"/>
</dbReference>
<dbReference type="NCBIfam" id="TIGR00208">
    <property type="entry name" value="fliS"/>
    <property type="match status" value="1"/>
</dbReference>
<dbReference type="PANTHER" id="PTHR34773">
    <property type="entry name" value="FLAGELLAR SECRETION CHAPERONE FLIS"/>
    <property type="match status" value="1"/>
</dbReference>
<keyword evidence="8" id="KW-1185">Reference proteome</keyword>
<evidence type="ECO:0000256" key="6">
    <source>
        <dbReference type="PIRNR" id="PIRNR039090"/>
    </source>
</evidence>
<keyword evidence="3 6" id="KW-0963">Cytoplasm</keyword>
<evidence type="ECO:0000256" key="5">
    <source>
        <dbReference type="ARBA" id="ARBA00023186"/>
    </source>
</evidence>
<sequence>MYNKGVKAYQKSSLEAELAVADPHRVIQLLMQGALERIAKAKGAIERRDFEQKATLISAANAIINGLQDALDPDQKEISGNFYAFYESIKALLTEASVSMDVAPLDQAISLLLPVKAAWDQIPEAEKQKAYQQRHQGETS</sequence>
<evidence type="ECO:0000256" key="1">
    <source>
        <dbReference type="ARBA" id="ARBA00004514"/>
    </source>
</evidence>
<evidence type="ECO:0000256" key="3">
    <source>
        <dbReference type="ARBA" id="ARBA00022490"/>
    </source>
</evidence>
<comment type="subcellular location">
    <subcellularLocation>
        <location evidence="1 6">Cytoplasm</location>
        <location evidence="1 6">Cytosol</location>
    </subcellularLocation>
</comment>
<dbReference type="EMBL" id="JAIRBT010000003">
    <property type="protein sequence ID" value="MBZ6065109.1"/>
    <property type="molecule type" value="Genomic_DNA"/>
</dbReference>
<comment type="similarity">
    <text evidence="2 6">Belongs to the FliS family.</text>
</comment>
<proteinExistence type="inferred from homology"/>
<accession>A0ABS7V6U3</accession>
<evidence type="ECO:0000313" key="7">
    <source>
        <dbReference type="EMBL" id="MBZ6065109.1"/>
    </source>
</evidence>
<dbReference type="RefSeq" id="WP_050664693.1">
    <property type="nucleotide sequence ID" value="NZ_CDDB01000001.1"/>
</dbReference>
<dbReference type="PIRSF" id="PIRSF039090">
    <property type="entry name" value="Flis"/>
    <property type="match status" value="1"/>
</dbReference>
<dbReference type="PANTHER" id="PTHR34773:SF1">
    <property type="entry name" value="FLAGELLAR SECRETION CHAPERONE FLIS"/>
    <property type="match status" value="1"/>
</dbReference>
<gene>
    <name evidence="7" type="primary">fliS</name>
    <name evidence="7" type="ORF">LA374_02620</name>
</gene>
<dbReference type="Proteomes" id="UP000774958">
    <property type="component" value="Unassembled WGS sequence"/>
</dbReference>
<dbReference type="Gene3D" id="1.20.120.340">
    <property type="entry name" value="Flagellar protein FliS"/>
    <property type="match status" value="1"/>
</dbReference>
<protein>
    <recommendedName>
        <fullName evidence="6">Flagellar secretion chaperone FliS</fullName>
    </recommendedName>
</protein>
<comment type="caution">
    <text evidence="7">The sequence shown here is derived from an EMBL/GenBank/DDBJ whole genome shotgun (WGS) entry which is preliminary data.</text>
</comment>
<keyword evidence="7" id="KW-0969">Cilium</keyword>
<dbReference type="InterPro" id="IPR036584">
    <property type="entry name" value="FliS_sf"/>
</dbReference>
<name>A0ABS7V6U3_9GAMM</name>
<keyword evidence="7" id="KW-0966">Cell projection</keyword>
<evidence type="ECO:0000256" key="4">
    <source>
        <dbReference type="ARBA" id="ARBA00022795"/>
    </source>
</evidence>
<dbReference type="CDD" id="cd16098">
    <property type="entry name" value="FliS"/>
    <property type="match status" value="1"/>
</dbReference>
<keyword evidence="4 6" id="KW-1005">Bacterial flagellum biogenesis</keyword>
<evidence type="ECO:0000313" key="8">
    <source>
        <dbReference type="Proteomes" id="UP000774958"/>
    </source>
</evidence>
<dbReference type="SUPFAM" id="SSF101116">
    <property type="entry name" value="Flagellar export chaperone FliS"/>
    <property type="match status" value="1"/>
</dbReference>
<keyword evidence="7" id="KW-0282">Flagellum</keyword>
<organism evidence="7 8">
    <name type="scientific">Aeromonas schubertii</name>
    <dbReference type="NCBI Taxonomy" id="652"/>
    <lineage>
        <taxon>Bacteria</taxon>
        <taxon>Pseudomonadati</taxon>
        <taxon>Pseudomonadota</taxon>
        <taxon>Gammaproteobacteria</taxon>
        <taxon>Aeromonadales</taxon>
        <taxon>Aeromonadaceae</taxon>
        <taxon>Aeromonas</taxon>
    </lineage>
</organism>
<evidence type="ECO:0000256" key="2">
    <source>
        <dbReference type="ARBA" id="ARBA00008787"/>
    </source>
</evidence>